<dbReference type="SMART" id="SM00347">
    <property type="entry name" value="HTH_MARR"/>
    <property type="match status" value="1"/>
</dbReference>
<comment type="caution">
    <text evidence="5">The sequence shown here is derived from an EMBL/GenBank/DDBJ whole genome shotgun (WGS) entry which is preliminary data.</text>
</comment>
<keyword evidence="2 5" id="KW-0238">DNA-binding</keyword>
<evidence type="ECO:0000313" key="5">
    <source>
        <dbReference type="EMBL" id="SEH42089.1"/>
    </source>
</evidence>
<proteinExistence type="predicted"/>
<dbReference type="GO" id="GO:0003677">
    <property type="term" value="F:DNA binding"/>
    <property type="evidence" value="ECO:0007669"/>
    <property type="project" value="UniProtKB-KW"/>
</dbReference>
<dbReference type="PANTHER" id="PTHR42756:SF1">
    <property type="entry name" value="TRANSCRIPTIONAL REPRESSOR OF EMRAB OPERON"/>
    <property type="match status" value="1"/>
</dbReference>
<organism evidence="5 6">
    <name type="scientific">Parafannyhessea umbonata</name>
    <dbReference type="NCBI Taxonomy" id="604330"/>
    <lineage>
        <taxon>Bacteria</taxon>
        <taxon>Bacillati</taxon>
        <taxon>Actinomycetota</taxon>
        <taxon>Coriobacteriia</taxon>
        <taxon>Coriobacteriales</taxon>
        <taxon>Atopobiaceae</taxon>
        <taxon>Parafannyhessea</taxon>
    </lineage>
</organism>
<dbReference type="Proteomes" id="UP000199135">
    <property type="component" value="Unassembled WGS sequence"/>
</dbReference>
<gene>
    <name evidence="5" type="ORF">SAMN05216447_10262</name>
</gene>
<dbReference type="Gene3D" id="1.10.10.10">
    <property type="entry name" value="Winged helix-like DNA-binding domain superfamily/Winged helix DNA-binding domain"/>
    <property type="match status" value="1"/>
</dbReference>
<keyword evidence="1" id="KW-0805">Transcription regulation</keyword>
<evidence type="ECO:0000313" key="6">
    <source>
        <dbReference type="Proteomes" id="UP000199135"/>
    </source>
</evidence>
<keyword evidence="6" id="KW-1185">Reference proteome</keyword>
<evidence type="ECO:0000256" key="1">
    <source>
        <dbReference type="ARBA" id="ARBA00023015"/>
    </source>
</evidence>
<name>A0A1H6I1Z3_9ACTN</name>
<sequence>MSQRFENFVGLISAINKEVTRIKTDEMRRYGLHGTDGIALYYLQKEPAGVTSAQLARMMSVDRAVVSRSISRLSSGGFVTVDPVGGARGGKPILLTDKGDQVIQECDDFLGNVVKSAGKGLDLETRDAMYFALSIINKNLSHI</sequence>
<reference evidence="5 6" key="1">
    <citation type="submission" date="2016-10" db="EMBL/GenBank/DDBJ databases">
        <authorList>
            <person name="Varghese N."/>
            <person name="Submissions S."/>
        </authorList>
    </citation>
    <scope>NUCLEOTIDE SEQUENCE [LARGE SCALE GENOMIC DNA]</scope>
    <source>
        <strain evidence="5 6">WCP15</strain>
    </source>
</reference>
<feature type="domain" description="HTH marR-type" evidence="4">
    <location>
        <begin position="1"/>
        <end position="138"/>
    </location>
</feature>
<dbReference type="Pfam" id="PF12802">
    <property type="entry name" value="MarR_2"/>
    <property type="match status" value="1"/>
</dbReference>
<evidence type="ECO:0000256" key="2">
    <source>
        <dbReference type="ARBA" id="ARBA00023125"/>
    </source>
</evidence>
<dbReference type="InterPro" id="IPR000835">
    <property type="entry name" value="HTH_MarR-typ"/>
</dbReference>
<keyword evidence="3" id="KW-0804">Transcription</keyword>
<dbReference type="InterPro" id="IPR036388">
    <property type="entry name" value="WH-like_DNA-bd_sf"/>
</dbReference>
<protein>
    <submittedName>
        <fullName evidence="5">DNA-binding transcriptional regulator, MarR family</fullName>
    </submittedName>
</protein>
<dbReference type="EMBL" id="FNWT01000002">
    <property type="protein sequence ID" value="SEH42089.1"/>
    <property type="molecule type" value="Genomic_DNA"/>
</dbReference>
<accession>A0A1H6I1Z3</accession>
<dbReference type="SUPFAM" id="SSF46785">
    <property type="entry name" value="Winged helix' DNA-binding domain"/>
    <property type="match status" value="1"/>
</dbReference>
<evidence type="ECO:0000256" key="3">
    <source>
        <dbReference type="ARBA" id="ARBA00023163"/>
    </source>
</evidence>
<evidence type="ECO:0000259" key="4">
    <source>
        <dbReference type="PROSITE" id="PS50995"/>
    </source>
</evidence>
<dbReference type="PROSITE" id="PS50995">
    <property type="entry name" value="HTH_MARR_2"/>
    <property type="match status" value="1"/>
</dbReference>
<dbReference type="PANTHER" id="PTHR42756">
    <property type="entry name" value="TRANSCRIPTIONAL REGULATOR, MARR"/>
    <property type="match status" value="1"/>
</dbReference>
<dbReference type="InterPro" id="IPR036390">
    <property type="entry name" value="WH_DNA-bd_sf"/>
</dbReference>
<dbReference type="RefSeq" id="WP_078686951.1">
    <property type="nucleotide sequence ID" value="NZ_FNWT01000002.1"/>
</dbReference>